<dbReference type="CDD" id="cd00117">
    <property type="entry name" value="TFP"/>
    <property type="match status" value="1"/>
</dbReference>
<dbReference type="EMBL" id="CAJPEX010006147">
    <property type="protein sequence ID" value="CAG0923947.1"/>
    <property type="molecule type" value="Genomic_DNA"/>
</dbReference>
<gene>
    <name evidence="3" type="ORF">NMOB1V02_LOCUS11406</name>
</gene>
<dbReference type="EMBL" id="OA888184">
    <property type="protein sequence ID" value="CAD7283795.1"/>
    <property type="molecule type" value="Genomic_DNA"/>
</dbReference>
<feature type="chain" id="PRO_5036210529" evidence="2">
    <location>
        <begin position="20"/>
        <end position="357"/>
    </location>
</feature>
<name>A0A7R9C0V4_9CRUS</name>
<sequence>MDSVNLLLVMMMLFHLGEAALKLGDGPPLACFHCTEKDNCNEKLGESKPCKSPYDRCATYYDSGTSVGVVARGCDRRILSGCYRTGVTTQACVCSYDHCNNFKIQDLNLAFTREEIAARAADIFKKSAAVSRDTSAQTGESNKDENKDVNDVPTPETVEDMLTQTREHAGKMLAKSFLRFQLSKNAPSSNDDDNASKEVAVRKNVVKNLVTNYLRRNPTHDVEVVAVDNDDIHLHFYETVTPKPTVINIPAVMREAQNIISNSAKSRTGMSTFSHISEEIKRSAVRNVAGLGTSGAREPEPSIKHFPAEWLHLSAICSRHCLCLDGGACKCDGSSWKRQTIDGSCSSLIPENYPLAT</sequence>
<feature type="signal peptide" evidence="2">
    <location>
        <begin position="1"/>
        <end position="19"/>
    </location>
</feature>
<evidence type="ECO:0000313" key="4">
    <source>
        <dbReference type="Proteomes" id="UP000678499"/>
    </source>
</evidence>
<protein>
    <submittedName>
        <fullName evidence="3">Uncharacterized protein</fullName>
    </submittedName>
</protein>
<dbReference type="AlphaFoldDB" id="A0A7R9C0V4"/>
<feature type="region of interest" description="Disordered" evidence="1">
    <location>
        <begin position="131"/>
        <end position="154"/>
    </location>
</feature>
<accession>A0A7R9C0V4</accession>
<organism evidence="3">
    <name type="scientific">Notodromas monacha</name>
    <dbReference type="NCBI Taxonomy" id="399045"/>
    <lineage>
        <taxon>Eukaryota</taxon>
        <taxon>Metazoa</taxon>
        <taxon>Ecdysozoa</taxon>
        <taxon>Arthropoda</taxon>
        <taxon>Crustacea</taxon>
        <taxon>Oligostraca</taxon>
        <taxon>Ostracoda</taxon>
        <taxon>Podocopa</taxon>
        <taxon>Podocopida</taxon>
        <taxon>Cypridocopina</taxon>
        <taxon>Cypridoidea</taxon>
        <taxon>Cyprididae</taxon>
        <taxon>Notodromas</taxon>
    </lineage>
</organism>
<proteinExistence type="predicted"/>
<feature type="compositionally biased region" description="Basic and acidic residues" evidence="1">
    <location>
        <begin position="141"/>
        <end position="150"/>
    </location>
</feature>
<evidence type="ECO:0000313" key="3">
    <source>
        <dbReference type="EMBL" id="CAD7283795.1"/>
    </source>
</evidence>
<keyword evidence="4" id="KW-1185">Reference proteome</keyword>
<reference evidence="3" key="1">
    <citation type="submission" date="2020-11" db="EMBL/GenBank/DDBJ databases">
        <authorList>
            <person name="Tran Van P."/>
        </authorList>
    </citation>
    <scope>NUCLEOTIDE SEQUENCE</scope>
</reference>
<dbReference type="Proteomes" id="UP000678499">
    <property type="component" value="Unassembled WGS sequence"/>
</dbReference>
<evidence type="ECO:0000256" key="2">
    <source>
        <dbReference type="SAM" id="SignalP"/>
    </source>
</evidence>
<keyword evidence="2" id="KW-0732">Signal</keyword>
<evidence type="ECO:0000256" key="1">
    <source>
        <dbReference type="SAM" id="MobiDB-lite"/>
    </source>
</evidence>